<dbReference type="Proteomes" id="UP000214646">
    <property type="component" value="Unassembled WGS sequence"/>
</dbReference>
<proteinExistence type="predicted"/>
<gene>
    <name evidence="2" type="ORF">FRUB_01764</name>
</gene>
<protein>
    <submittedName>
        <fullName evidence="2">Uncharacterized protein</fullName>
    </submittedName>
</protein>
<accession>A0A225DWP1</accession>
<dbReference type="EMBL" id="NIDE01000002">
    <property type="protein sequence ID" value="OWK45433.1"/>
    <property type="molecule type" value="Genomic_DNA"/>
</dbReference>
<reference evidence="3" key="1">
    <citation type="submission" date="2017-06" db="EMBL/GenBank/DDBJ databases">
        <title>Genome analysis of Fimbriiglobus ruber SP5, the first member of the order Planctomycetales with confirmed chitinolytic capability.</title>
        <authorList>
            <person name="Ravin N.V."/>
            <person name="Rakitin A.L."/>
            <person name="Ivanova A.A."/>
            <person name="Beletsky A.V."/>
            <person name="Kulichevskaya I.S."/>
            <person name="Mardanov A.V."/>
            <person name="Dedysh S.N."/>
        </authorList>
    </citation>
    <scope>NUCLEOTIDE SEQUENCE [LARGE SCALE GENOMIC DNA]</scope>
    <source>
        <strain evidence="3">SP5</strain>
    </source>
</reference>
<organism evidence="2 3">
    <name type="scientific">Fimbriiglobus ruber</name>
    <dbReference type="NCBI Taxonomy" id="1908690"/>
    <lineage>
        <taxon>Bacteria</taxon>
        <taxon>Pseudomonadati</taxon>
        <taxon>Planctomycetota</taxon>
        <taxon>Planctomycetia</taxon>
        <taxon>Gemmatales</taxon>
        <taxon>Gemmataceae</taxon>
        <taxon>Fimbriiglobus</taxon>
    </lineage>
</organism>
<feature type="region of interest" description="Disordered" evidence="1">
    <location>
        <begin position="1"/>
        <end position="76"/>
    </location>
</feature>
<feature type="compositionally biased region" description="Low complexity" evidence="1">
    <location>
        <begin position="19"/>
        <end position="33"/>
    </location>
</feature>
<keyword evidence="3" id="KW-1185">Reference proteome</keyword>
<evidence type="ECO:0000313" key="3">
    <source>
        <dbReference type="Proteomes" id="UP000214646"/>
    </source>
</evidence>
<evidence type="ECO:0000313" key="2">
    <source>
        <dbReference type="EMBL" id="OWK45433.1"/>
    </source>
</evidence>
<dbReference type="AlphaFoldDB" id="A0A225DWP1"/>
<evidence type="ECO:0000256" key="1">
    <source>
        <dbReference type="SAM" id="MobiDB-lite"/>
    </source>
</evidence>
<name>A0A225DWP1_9BACT</name>
<sequence length="109" mass="11793">MRVPCESYGDTGAGGHAGLGPRRGTRPRGVVGVFSCAVKPDGAKGSPPPASWRAASRRESPDRHLFSGDRSIGPDTFRTRVPVRERYAVRAAVPRRRPNGRDGNPKFLE</sequence>
<comment type="caution">
    <text evidence="2">The sequence shown here is derived from an EMBL/GenBank/DDBJ whole genome shotgun (WGS) entry which is preliminary data.</text>
</comment>
<feature type="compositionally biased region" description="Basic and acidic residues" evidence="1">
    <location>
        <begin position="56"/>
        <end position="67"/>
    </location>
</feature>